<dbReference type="KEGG" id="tko:TK0776"/>
<protein>
    <submittedName>
        <fullName evidence="2">Archaeal ATPase</fullName>
    </submittedName>
</protein>
<dbReference type="PANTHER" id="PTHR34704:SF1">
    <property type="entry name" value="ATPASE"/>
    <property type="match status" value="1"/>
</dbReference>
<accession>Q5JHA4</accession>
<dbReference type="SUPFAM" id="SSF52540">
    <property type="entry name" value="P-loop containing nucleoside triphosphate hydrolases"/>
    <property type="match status" value="1"/>
</dbReference>
<organism evidence="2 3">
    <name type="scientific">Thermococcus kodakarensis (strain ATCC BAA-918 / JCM 12380 / KOD1)</name>
    <name type="common">Pyrococcus kodakaraensis (strain KOD1)</name>
    <dbReference type="NCBI Taxonomy" id="69014"/>
    <lineage>
        <taxon>Archaea</taxon>
        <taxon>Methanobacteriati</taxon>
        <taxon>Methanobacteriota</taxon>
        <taxon>Thermococci</taxon>
        <taxon>Thermococcales</taxon>
        <taxon>Thermococcaceae</taxon>
        <taxon>Thermococcus</taxon>
    </lineage>
</organism>
<dbReference type="OrthoDB" id="132045at2157"/>
<sequence length="418" mass="48382">MRIIPRRIEMKTLRYPGWKMLYGRRKTGKSFIASRFLDHDLYYFVQRDGAILERRSGARLSYQELLKELSKNLGEKTIVIDEFHRLPEDFLDFLHANAGRSEKDLVLLTSTLWLSLRLLSKKESPLLGVVLPIKIGLIDEREVIIELSKEVSGKELVEASTYLREPMLVPLYKPPLREFMAQYLYSSGPVVEDLIGEAFTEEEILFSEVYRAILHAVADGKSKSGEIASYLVSQGLLDSPSSIQKYLKVLSTMDIIRKVPIFRKRRRFSYSIASPLLDLHFYLSSKYAYTELETPLEFIRSAVNEKVPRHVEKYIESLLGKVYGLRPVRIEEPDLEVDIALQGFKRLELVGEVKWKSRVKREEVWKIEEKLSRFNCRKVLVVPDESVLESEPKTVEVLTPEDLLTLAQKSLRKELGEE</sequence>
<dbReference type="eggNOG" id="arCOG03166">
    <property type="taxonomic scope" value="Archaea"/>
</dbReference>
<dbReference type="PATRIC" id="fig|69014.16.peg.756"/>
<dbReference type="PANTHER" id="PTHR34704">
    <property type="entry name" value="ATPASE"/>
    <property type="match status" value="1"/>
</dbReference>
<dbReference type="InParanoid" id="Q5JHA4"/>
<evidence type="ECO:0000313" key="2">
    <source>
        <dbReference type="EMBL" id="BAD84965.1"/>
    </source>
</evidence>
<dbReference type="RefSeq" id="WP_011249727.1">
    <property type="nucleotide sequence ID" value="NC_006624.1"/>
</dbReference>
<evidence type="ECO:0000313" key="3">
    <source>
        <dbReference type="Proteomes" id="UP000000536"/>
    </source>
</evidence>
<reference evidence="2 3" key="1">
    <citation type="journal article" date="2005" name="Genome Res.">
        <title>Complete genome sequence of the hyperthermophilic archaeon Thermococcus kodakaraensis KOD1 and comparison with Pyrococcus genomes.</title>
        <authorList>
            <person name="Fukui T."/>
            <person name="Atomi H."/>
            <person name="Kanai T."/>
            <person name="Matsumi R."/>
            <person name="Fujiwara S."/>
            <person name="Imanaka T."/>
        </authorList>
    </citation>
    <scope>NUCLEOTIDE SEQUENCE [LARGE SCALE GENOMIC DNA]</scope>
    <source>
        <strain evidence="3">ATCC BAA-918 / JCM 12380 / KOD1</strain>
    </source>
</reference>
<dbReference type="GeneID" id="78447291"/>
<feature type="domain" description="AAA" evidence="1">
    <location>
        <begin position="19"/>
        <end position="115"/>
    </location>
</feature>
<dbReference type="PhylomeDB" id="Q5JHA4"/>
<dbReference type="Proteomes" id="UP000000536">
    <property type="component" value="Chromosome"/>
</dbReference>
<evidence type="ECO:0000259" key="1">
    <source>
        <dbReference type="Pfam" id="PF13173"/>
    </source>
</evidence>
<dbReference type="InterPro" id="IPR041682">
    <property type="entry name" value="AAA_14"/>
</dbReference>
<dbReference type="Pfam" id="PF13173">
    <property type="entry name" value="AAA_14"/>
    <property type="match status" value="1"/>
</dbReference>
<dbReference type="EnsemblBacteria" id="BAD84965">
    <property type="protein sequence ID" value="BAD84965"/>
    <property type="gene ID" value="TK0776"/>
</dbReference>
<dbReference type="HOGENOM" id="CLU_671970_0_0_2"/>
<dbReference type="EMBL" id="AP006878">
    <property type="protein sequence ID" value="BAD84965.1"/>
    <property type="molecule type" value="Genomic_DNA"/>
</dbReference>
<gene>
    <name evidence="2" type="ordered locus">TK0776</name>
</gene>
<dbReference type="InterPro" id="IPR027417">
    <property type="entry name" value="P-loop_NTPase"/>
</dbReference>
<dbReference type="STRING" id="69014.TK0776"/>
<dbReference type="AlphaFoldDB" id="Q5JHA4"/>
<proteinExistence type="predicted"/>
<name>Q5JHA4_THEKO</name>
<keyword evidence="3" id="KW-1185">Reference proteome</keyword>